<dbReference type="OrthoDB" id="7825185at2759"/>
<dbReference type="RefSeq" id="XP_034102014.1">
    <property type="nucleotide sequence ID" value="XM_034246123.2"/>
</dbReference>
<dbReference type="Proteomes" id="UP000515160">
    <property type="component" value="Chromosome 3"/>
</dbReference>
<dbReference type="GeneID" id="117566581"/>
<gene>
    <name evidence="2" type="primary">LOC117566581</name>
</gene>
<evidence type="ECO:0000313" key="2">
    <source>
        <dbReference type="RefSeq" id="XP_034102014.1"/>
    </source>
</evidence>
<dbReference type="AlphaFoldDB" id="A0A6P8WET4"/>
<proteinExistence type="predicted"/>
<dbReference type="SMART" id="SM00697">
    <property type="entry name" value="DM8"/>
    <property type="match status" value="1"/>
</dbReference>
<dbReference type="PANTHER" id="PTHR20898">
    <property type="entry name" value="DAEDALUS ON 3-RELATED-RELATED"/>
    <property type="match status" value="1"/>
</dbReference>
<keyword evidence="1" id="KW-1185">Reference proteome</keyword>
<organism evidence="1 2">
    <name type="scientific">Drosophila albomicans</name>
    <name type="common">Fruit fly</name>
    <dbReference type="NCBI Taxonomy" id="7291"/>
    <lineage>
        <taxon>Eukaryota</taxon>
        <taxon>Metazoa</taxon>
        <taxon>Ecdysozoa</taxon>
        <taxon>Arthropoda</taxon>
        <taxon>Hexapoda</taxon>
        <taxon>Insecta</taxon>
        <taxon>Pterygota</taxon>
        <taxon>Neoptera</taxon>
        <taxon>Endopterygota</taxon>
        <taxon>Diptera</taxon>
        <taxon>Brachycera</taxon>
        <taxon>Muscomorpha</taxon>
        <taxon>Ephydroidea</taxon>
        <taxon>Drosophilidae</taxon>
        <taxon>Drosophila</taxon>
    </lineage>
</organism>
<dbReference type="InterPro" id="IPR010512">
    <property type="entry name" value="DUF1091"/>
</dbReference>
<reference evidence="2" key="1">
    <citation type="submission" date="2025-08" db="UniProtKB">
        <authorList>
            <consortium name="RefSeq"/>
        </authorList>
    </citation>
    <scope>IDENTIFICATION</scope>
    <source>
        <strain evidence="2">15112-1751.03</strain>
        <tissue evidence="2">Whole Adult</tissue>
    </source>
</reference>
<evidence type="ECO:0000313" key="1">
    <source>
        <dbReference type="Proteomes" id="UP000515160"/>
    </source>
</evidence>
<protein>
    <submittedName>
        <fullName evidence="2">Uncharacterized protein LOC117566581</fullName>
    </submittedName>
</protein>
<accession>A0A6P8WET4</accession>
<dbReference type="Pfam" id="PF06477">
    <property type="entry name" value="DUF1091"/>
    <property type="match status" value="1"/>
</dbReference>
<sequence>MERISSDMEFIEPINLMWCKYKLLVQRPTQKTEMVLFEGSFDVCQYLRDRRMSNKLAQSVFLNMVKDSNMPKECPFHEGSLYFHNIYALDNLPAFLPEMDFTMFITFFEPNTTYESHIKLKGSLLESNRARYKIWP</sequence>
<name>A0A6P8WET4_DROAB</name>